<dbReference type="Proteomes" id="UP000579281">
    <property type="component" value="Unassembled WGS sequence"/>
</dbReference>
<gene>
    <name evidence="2" type="ORF">HNQ80_004943</name>
</gene>
<evidence type="ECO:0000313" key="2">
    <source>
        <dbReference type="EMBL" id="MBB6218768.1"/>
    </source>
</evidence>
<dbReference type="EMBL" id="JACHEN010000048">
    <property type="protein sequence ID" value="MBB6218768.1"/>
    <property type="molecule type" value="Genomic_DNA"/>
</dbReference>
<keyword evidence="1" id="KW-1133">Transmembrane helix</keyword>
<dbReference type="AlphaFoldDB" id="A0A841L2C2"/>
<proteinExistence type="predicted"/>
<dbReference type="RefSeq" id="WP_184313542.1">
    <property type="nucleotide sequence ID" value="NZ_JACHEN010000048.1"/>
</dbReference>
<feature type="transmembrane region" description="Helical" evidence="1">
    <location>
        <begin position="31"/>
        <end position="53"/>
    </location>
</feature>
<organism evidence="2 3">
    <name type="scientific">Anaerosolibacter carboniphilus</name>
    <dbReference type="NCBI Taxonomy" id="1417629"/>
    <lineage>
        <taxon>Bacteria</taxon>
        <taxon>Bacillati</taxon>
        <taxon>Bacillota</taxon>
        <taxon>Clostridia</taxon>
        <taxon>Peptostreptococcales</taxon>
        <taxon>Thermotaleaceae</taxon>
        <taxon>Anaerosolibacter</taxon>
    </lineage>
</organism>
<accession>A0A841L2C2</accession>
<feature type="transmembrane region" description="Helical" evidence="1">
    <location>
        <begin position="6"/>
        <end position="24"/>
    </location>
</feature>
<keyword evidence="3" id="KW-1185">Reference proteome</keyword>
<name>A0A841L2C2_9FIRM</name>
<protein>
    <submittedName>
        <fullName evidence="2">Uncharacterized protein</fullName>
    </submittedName>
</protein>
<keyword evidence="1" id="KW-0472">Membrane</keyword>
<evidence type="ECO:0000256" key="1">
    <source>
        <dbReference type="SAM" id="Phobius"/>
    </source>
</evidence>
<evidence type="ECO:0000313" key="3">
    <source>
        <dbReference type="Proteomes" id="UP000579281"/>
    </source>
</evidence>
<comment type="caution">
    <text evidence="2">The sequence shown here is derived from an EMBL/GenBank/DDBJ whole genome shotgun (WGS) entry which is preliminary data.</text>
</comment>
<keyword evidence="1" id="KW-0812">Transmembrane</keyword>
<sequence>MIKEKLFTYLATFAVSSGPMAILFNKYSISGIFSLFFLTALIGIVFLLVGSQYDQS</sequence>
<reference evidence="2 3" key="1">
    <citation type="submission" date="2020-08" db="EMBL/GenBank/DDBJ databases">
        <title>Genomic Encyclopedia of Type Strains, Phase IV (KMG-IV): sequencing the most valuable type-strain genomes for metagenomic binning, comparative biology and taxonomic classification.</title>
        <authorList>
            <person name="Goeker M."/>
        </authorList>
    </citation>
    <scope>NUCLEOTIDE SEQUENCE [LARGE SCALE GENOMIC DNA]</scope>
    <source>
        <strain evidence="2 3">DSM 103526</strain>
    </source>
</reference>